<keyword evidence="3 14" id="KW-0285">Flavoprotein</keyword>
<evidence type="ECO:0000256" key="9">
    <source>
        <dbReference type="ARBA" id="ARBA00022827"/>
    </source>
</evidence>
<dbReference type="NCBIfam" id="TIGR00083">
    <property type="entry name" value="ribF"/>
    <property type="match status" value="1"/>
</dbReference>
<evidence type="ECO:0000256" key="3">
    <source>
        <dbReference type="ARBA" id="ARBA00022630"/>
    </source>
</evidence>
<dbReference type="Pfam" id="PF01687">
    <property type="entry name" value="Flavokinase"/>
    <property type="match status" value="1"/>
</dbReference>
<dbReference type="Pfam" id="PF06574">
    <property type="entry name" value="FAD_syn"/>
    <property type="match status" value="1"/>
</dbReference>
<protein>
    <recommendedName>
        <fullName evidence="14">Riboflavin biosynthesis protein</fullName>
    </recommendedName>
    <domain>
        <recommendedName>
            <fullName evidence="14">Riboflavin kinase</fullName>
            <ecNumber evidence="14">2.7.1.26</ecNumber>
        </recommendedName>
        <alternativeName>
            <fullName evidence="14">Flavokinase</fullName>
        </alternativeName>
    </domain>
    <domain>
        <recommendedName>
            <fullName evidence="14">FMN adenylyltransferase</fullName>
            <ecNumber evidence="14">2.7.7.2</ecNumber>
        </recommendedName>
        <alternativeName>
            <fullName evidence="14">FAD pyrophosphorylase</fullName>
        </alternativeName>
        <alternativeName>
            <fullName evidence="14">FAD synthase</fullName>
        </alternativeName>
    </domain>
</protein>
<evidence type="ECO:0000256" key="4">
    <source>
        <dbReference type="ARBA" id="ARBA00022643"/>
    </source>
</evidence>
<dbReference type="InterPro" id="IPR023465">
    <property type="entry name" value="Riboflavin_kinase_dom_sf"/>
</dbReference>
<keyword evidence="11" id="KW-0511">Multifunctional enzyme</keyword>
<evidence type="ECO:0000313" key="16">
    <source>
        <dbReference type="EMBL" id="MBC8537783.1"/>
    </source>
</evidence>
<comment type="catalytic activity">
    <reaction evidence="13 14">
        <text>FMN + ATP + H(+) = FAD + diphosphate</text>
        <dbReference type="Rhea" id="RHEA:17237"/>
        <dbReference type="ChEBI" id="CHEBI:15378"/>
        <dbReference type="ChEBI" id="CHEBI:30616"/>
        <dbReference type="ChEBI" id="CHEBI:33019"/>
        <dbReference type="ChEBI" id="CHEBI:57692"/>
        <dbReference type="ChEBI" id="CHEBI:58210"/>
        <dbReference type="EC" id="2.7.7.2"/>
    </reaction>
</comment>
<dbReference type="GO" id="GO:0003919">
    <property type="term" value="F:FMN adenylyltransferase activity"/>
    <property type="evidence" value="ECO:0007669"/>
    <property type="project" value="UniProtKB-UniRule"/>
</dbReference>
<evidence type="ECO:0000256" key="10">
    <source>
        <dbReference type="ARBA" id="ARBA00022840"/>
    </source>
</evidence>
<dbReference type="PANTHER" id="PTHR22749">
    <property type="entry name" value="RIBOFLAVIN KINASE/FMN ADENYLYLTRANSFERASE"/>
    <property type="match status" value="1"/>
</dbReference>
<dbReference type="AlphaFoldDB" id="A0A926HVY2"/>
<dbReference type="InterPro" id="IPR014729">
    <property type="entry name" value="Rossmann-like_a/b/a_fold"/>
</dbReference>
<evidence type="ECO:0000313" key="17">
    <source>
        <dbReference type="Proteomes" id="UP000617951"/>
    </source>
</evidence>
<dbReference type="EC" id="2.7.1.26" evidence="14"/>
<keyword evidence="5 14" id="KW-0808">Transferase</keyword>
<comment type="catalytic activity">
    <reaction evidence="12 14">
        <text>riboflavin + ATP = FMN + ADP + H(+)</text>
        <dbReference type="Rhea" id="RHEA:14357"/>
        <dbReference type="ChEBI" id="CHEBI:15378"/>
        <dbReference type="ChEBI" id="CHEBI:30616"/>
        <dbReference type="ChEBI" id="CHEBI:57986"/>
        <dbReference type="ChEBI" id="CHEBI:58210"/>
        <dbReference type="ChEBI" id="CHEBI:456216"/>
        <dbReference type="EC" id="2.7.1.26"/>
    </reaction>
</comment>
<feature type="domain" description="Riboflavin kinase" evidence="15">
    <location>
        <begin position="178"/>
        <end position="303"/>
    </location>
</feature>
<comment type="pathway">
    <text evidence="1 14">Cofactor biosynthesis; FAD biosynthesis; FAD from FMN: step 1/1.</text>
</comment>
<dbReference type="PIRSF" id="PIRSF004491">
    <property type="entry name" value="FAD_Synth"/>
    <property type="match status" value="1"/>
</dbReference>
<keyword evidence="10 14" id="KW-0067">ATP-binding</keyword>
<dbReference type="GO" id="GO:0008531">
    <property type="term" value="F:riboflavin kinase activity"/>
    <property type="evidence" value="ECO:0007669"/>
    <property type="project" value="UniProtKB-UniRule"/>
</dbReference>
<keyword evidence="9 14" id="KW-0274">FAD</keyword>
<dbReference type="InterPro" id="IPR002606">
    <property type="entry name" value="Riboflavin_kinase_bac"/>
</dbReference>
<dbReference type="EC" id="2.7.7.2" evidence="14"/>
<dbReference type="SMART" id="SM00904">
    <property type="entry name" value="Flavokinase"/>
    <property type="match status" value="1"/>
</dbReference>
<dbReference type="SUPFAM" id="SSF82114">
    <property type="entry name" value="Riboflavin kinase-like"/>
    <property type="match status" value="1"/>
</dbReference>
<organism evidence="16 17">
    <name type="scientific">Guopingia tenuis</name>
    <dbReference type="NCBI Taxonomy" id="2763656"/>
    <lineage>
        <taxon>Bacteria</taxon>
        <taxon>Bacillati</taxon>
        <taxon>Bacillota</taxon>
        <taxon>Clostridia</taxon>
        <taxon>Christensenellales</taxon>
        <taxon>Christensenellaceae</taxon>
        <taxon>Guopingia</taxon>
    </lineage>
</organism>
<evidence type="ECO:0000256" key="7">
    <source>
        <dbReference type="ARBA" id="ARBA00022741"/>
    </source>
</evidence>
<proteinExistence type="inferred from homology"/>
<gene>
    <name evidence="16" type="ORF">H8693_02400</name>
</gene>
<dbReference type="EMBL" id="JACRSS010000001">
    <property type="protein sequence ID" value="MBC8537783.1"/>
    <property type="molecule type" value="Genomic_DNA"/>
</dbReference>
<name>A0A926HVY2_9FIRM</name>
<evidence type="ECO:0000256" key="2">
    <source>
        <dbReference type="ARBA" id="ARBA00005201"/>
    </source>
</evidence>
<comment type="caution">
    <text evidence="16">The sequence shown here is derived from an EMBL/GenBank/DDBJ whole genome shotgun (WGS) entry which is preliminary data.</text>
</comment>
<evidence type="ECO:0000256" key="13">
    <source>
        <dbReference type="ARBA" id="ARBA00049494"/>
    </source>
</evidence>
<dbReference type="SUPFAM" id="SSF52374">
    <property type="entry name" value="Nucleotidylyl transferase"/>
    <property type="match status" value="1"/>
</dbReference>
<dbReference type="Gene3D" id="3.40.50.620">
    <property type="entry name" value="HUPs"/>
    <property type="match status" value="1"/>
</dbReference>
<dbReference type="GO" id="GO:0005524">
    <property type="term" value="F:ATP binding"/>
    <property type="evidence" value="ECO:0007669"/>
    <property type="project" value="UniProtKB-UniRule"/>
</dbReference>
<evidence type="ECO:0000256" key="6">
    <source>
        <dbReference type="ARBA" id="ARBA00022695"/>
    </source>
</evidence>
<keyword evidence="7 14" id="KW-0547">Nucleotide-binding</keyword>
<dbReference type="RefSeq" id="WP_178618737.1">
    <property type="nucleotide sequence ID" value="NZ_JACRSS010000001.1"/>
</dbReference>
<evidence type="ECO:0000256" key="14">
    <source>
        <dbReference type="PIRNR" id="PIRNR004491"/>
    </source>
</evidence>
<dbReference type="NCBIfam" id="NF004162">
    <property type="entry name" value="PRK05627.1-5"/>
    <property type="match status" value="1"/>
</dbReference>
<evidence type="ECO:0000256" key="1">
    <source>
        <dbReference type="ARBA" id="ARBA00004726"/>
    </source>
</evidence>
<dbReference type="InterPro" id="IPR015864">
    <property type="entry name" value="FAD_synthase"/>
</dbReference>
<dbReference type="PANTHER" id="PTHR22749:SF6">
    <property type="entry name" value="RIBOFLAVIN KINASE"/>
    <property type="match status" value="1"/>
</dbReference>
<dbReference type="GO" id="GO:0009398">
    <property type="term" value="P:FMN biosynthetic process"/>
    <property type="evidence" value="ECO:0007669"/>
    <property type="project" value="UniProtKB-UniRule"/>
</dbReference>
<dbReference type="InterPro" id="IPR015865">
    <property type="entry name" value="Riboflavin_kinase_bac/euk"/>
</dbReference>
<accession>A0A926HVY2</accession>
<dbReference type="Proteomes" id="UP000617951">
    <property type="component" value="Unassembled WGS sequence"/>
</dbReference>
<dbReference type="InterPro" id="IPR023468">
    <property type="entry name" value="Riboflavin_kinase"/>
</dbReference>
<sequence length="309" mass="34527">MLRIDQNKERPGEDTAVAIGTFDGMHRGHQQILWRLKQAASRQGLATAVYTFSGIPGAVLGKKTGALFTKSEKQAAFAAQGIDYLWMQKFTRELADMPAEAFVDFLLSALRARVIVVGYNNTFGKDARGTPRFLQEYAGARGAKVYIEKPVEWEGEPVSSTRIRELLLHGEPARAAQLLGEPYAFHARVEHGKRLGRTIGFPTVNFYVPEGKLCPKRGVYISSVEYRGRKYAGITNIGMRPTVDDGDTVNIESHMIGFAGDIYGEEVCVRLFQYLRGEVKFQNVEGLRHQLSEDREGALSFFQKGKSMR</sequence>
<dbReference type="Gene3D" id="2.40.30.30">
    <property type="entry name" value="Riboflavin kinase-like"/>
    <property type="match status" value="1"/>
</dbReference>
<evidence type="ECO:0000256" key="5">
    <source>
        <dbReference type="ARBA" id="ARBA00022679"/>
    </source>
</evidence>
<evidence type="ECO:0000259" key="15">
    <source>
        <dbReference type="SMART" id="SM00904"/>
    </source>
</evidence>
<dbReference type="GO" id="GO:0006747">
    <property type="term" value="P:FAD biosynthetic process"/>
    <property type="evidence" value="ECO:0007669"/>
    <property type="project" value="UniProtKB-UniRule"/>
</dbReference>
<dbReference type="GO" id="GO:0009231">
    <property type="term" value="P:riboflavin biosynthetic process"/>
    <property type="evidence" value="ECO:0007669"/>
    <property type="project" value="InterPro"/>
</dbReference>
<comment type="similarity">
    <text evidence="14">Belongs to the ribF family.</text>
</comment>
<evidence type="ECO:0000256" key="8">
    <source>
        <dbReference type="ARBA" id="ARBA00022777"/>
    </source>
</evidence>
<keyword evidence="8 14" id="KW-0418">Kinase</keyword>
<keyword evidence="4 14" id="KW-0288">FMN</keyword>
<dbReference type="CDD" id="cd02064">
    <property type="entry name" value="FAD_synthetase_N"/>
    <property type="match status" value="1"/>
</dbReference>
<keyword evidence="17" id="KW-1185">Reference proteome</keyword>
<evidence type="ECO:0000256" key="12">
    <source>
        <dbReference type="ARBA" id="ARBA00047880"/>
    </source>
</evidence>
<reference evidence="16" key="1">
    <citation type="submission" date="2020-08" db="EMBL/GenBank/DDBJ databases">
        <title>Genome public.</title>
        <authorList>
            <person name="Liu C."/>
            <person name="Sun Q."/>
        </authorList>
    </citation>
    <scope>NUCLEOTIDE SEQUENCE</scope>
    <source>
        <strain evidence="16">NSJ-63</strain>
    </source>
</reference>
<keyword evidence="6 14" id="KW-0548">Nucleotidyltransferase</keyword>
<comment type="pathway">
    <text evidence="2 14">Cofactor biosynthesis; FMN biosynthesis; FMN from riboflavin (ATP route): step 1/1.</text>
</comment>
<evidence type="ECO:0000256" key="11">
    <source>
        <dbReference type="ARBA" id="ARBA00023268"/>
    </source>
</evidence>